<dbReference type="RefSeq" id="WP_091751146.1">
    <property type="nucleotide sequence ID" value="NZ_FODY01000030.1"/>
</dbReference>
<dbReference type="EMBL" id="FODY01000030">
    <property type="protein sequence ID" value="SEP43573.1"/>
    <property type="molecule type" value="Genomic_DNA"/>
</dbReference>
<keyword evidence="5" id="KW-1185">Reference proteome</keyword>
<evidence type="ECO:0000313" key="4">
    <source>
        <dbReference type="EMBL" id="SEP43573.1"/>
    </source>
</evidence>
<sequence length="387" mass="41455">MDDKIGLLVKQYAEKVILLRRHFHKYPEVSGKEFNTQKKIMEELTVIGLQPRKAAGTGVVVEIEGTRPGKTVAIRADMDALKIQDEGTAEYHSVHDGVCHACGHDGHTAMLLGVAQILSEYKEFSGTARLLFQPTEEEPPSGAMSLIKEGALDGVASIIGVHLWQALAVGTIGSTYGPMMASPDEFIITVQGRGGHGSMPHQTVDALLAGTQIVLALNTVVSRNVDPMDSAVLSVCSFQSGNVYNVIPDTATIRGTIRTFKLELRQAILSRIEQIVLGIGAATGTTCVFKKGTGCPPVINAPEIVKQGMLAGAEIVGADKVLEISPVMSGEDFSCYQEKIPGGFFFIGSGNPAKGIIYPQHHPKFDIDEAALSYGTEFLLRTALKLL</sequence>
<dbReference type="STRING" id="112903.SAMN04490178_13035"/>
<feature type="binding site" evidence="2">
    <location>
        <position position="361"/>
    </location>
    <ligand>
        <name>Mn(2+)</name>
        <dbReference type="ChEBI" id="CHEBI:29035"/>
        <label>2</label>
    </ligand>
</feature>
<gene>
    <name evidence="4" type="ORF">SAMN04490178_13035</name>
</gene>
<dbReference type="OrthoDB" id="9776731at2"/>
<dbReference type="PANTHER" id="PTHR11014:SF63">
    <property type="entry name" value="METALLOPEPTIDASE, PUTATIVE (AFU_ORTHOLOGUE AFUA_6G09600)-RELATED"/>
    <property type="match status" value="1"/>
</dbReference>
<evidence type="ECO:0000313" key="5">
    <source>
        <dbReference type="Proteomes" id="UP000198847"/>
    </source>
</evidence>
<proteinExistence type="predicted"/>
<dbReference type="FunFam" id="3.30.70.360:FF:000001">
    <property type="entry name" value="N-acetyldiaminopimelate deacetylase"/>
    <property type="match status" value="1"/>
</dbReference>
<name>A0A1H8XUX7_9FIRM</name>
<dbReference type="GO" id="GO:0050118">
    <property type="term" value="F:N-acetyldiaminopimelate deacetylase activity"/>
    <property type="evidence" value="ECO:0007669"/>
    <property type="project" value="UniProtKB-ARBA"/>
</dbReference>
<keyword evidence="1 4" id="KW-0378">Hydrolase</keyword>
<reference evidence="4 5" key="1">
    <citation type="submission" date="2016-10" db="EMBL/GenBank/DDBJ databases">
        <authorList>
            <person name="de Groot N.N."/>
        </authorList>
    </citation>
    <scope>NUCLEOTIDE SEQUENCE [LARGE SCALE GENOMIC DNA]</scope>
    <source>
        <strain evidence="4 5">DSM 13305</strain>
    </source>
</reference>
<dbReference type="NCBIfam" id="TIGR01891">
    <property type="entry name" value="amidohydrolases"/>
    <property type="match status" value="1"/>
</dbReference>
<dbReference type="PIRSF" id="PIRSF005962">
    <property type="entry name" value="Pept_M20D_amidohydro"/>
    <property type="match status" value="1"/>
</dbReference>
<dbReference type="SUPFAM" id="SSF55031">
    <property type="entry name" value="Bacterial exopeptidase dimerisation domain"/>
    <property type="match status" value="1"/>
</dbReference>
<dbReference type="Pfam" id="PF07687">
    <property type="entry name" value="M20_dimer"/>
    <property type="match status" value="1"/>
</dbReference>
<evidence type="ECO:0000259" key="3">
    <source>
        <dbReference type="Pfam" id="PF07687"/>
    </source>
</evidence>
<dbReference type="GO" id="GO:0019877">
    <property type="term" value="P:diaminopimelate biosynthetic process"/>
    <property type="evidence" value="ECO:0007669"/>
    <property type="project" value="UniProtKB-ARBA"/>
</dbReference>
<protein>
    <submittedName>
        <fullName evidence="4">Amidohydrolase</fullName>
    </submittedName>
</protein>
<dbReference type="AlphaFoldDB" id="A0A1H8XUX7"/>
<dbReference type="InterPro" id="IPR036264">
    <property type="entry name" value="Bact_exopeptidase_dim_dom"/>
</dbReference>
<dbReference type="Gene3D" id="3.30.70.360">
    <property type="match status" value="1"/>
</dbReference>
<dbReference type="SUPFAM" id="SSF53187">
    <property type="entry name" value="Zn-dependent exopeptidases"/>
    <property type="match status" value="1"/>
</dbReference>
<dbReference type="Proteomes" id="UP000198847">
    <property type="component" value="Unassembled WGS sequence"/>
</dbReference>
<accession>A0A1H8XUX7</accession>
<feature type="binding site" evidence="2">
    <location>
        <position position="137"/>
    </location>
    <ligand>
        <name>Mn(2+)</name>
        <dbReference type="ChEBI" id="CHEBI:29035"/>
        <label>2</label>
    </ligand>
</feature>
<dbReference type="Pfam" id="PF01546">
    <property type="entry name" value="Peptidase_M20"/>
    <property type="match status" value="1"/>
</dbReference>
<keyword evidence="2" id="KW-0464">Manganese</keyword>
<comment type="cofactor">
    <cofactor evidence="2">
        <name>Mn(2+)</name>
        <dbReference type="ChEBI" id="CHEBI:29035"/>
    </cofactor>
    <text evidence="2">The Mn(2+) ion enhances activity.</text>
</comment>
<dbReference type="InterPro" id="IPR002933">
    <property type="entry name" value="Peptidase_M20"/>
</dbReference>
<evidence type="ECO:0000256" key="2">
    <source>
        <dbReference type="PIRSR" id="PIRSR005962-1"/>
    </source>
</evidence>
<dbReference type="Gene3D" id="3.40.630.10">
    <property type="entry name" value="Zn peptidases"/>
    <property type="match status" value="1"/>
</dbReference>
<feature type="domain" description="Peptidase M20 dimerisation" evidence="3">
    <location>
        <begin position="186"/>
        <end position="276"/>
    </location>
</feature>
<dbReference type="InterPro" id="IPR011650">
    <property type="entry name" value="Peptidase_M20_dimer"/>
</dbReference>
<dbReference type="InterPro" id="IPR017439">
    <property type="entry name" value="Amidohydrolase"/>
</dbReference>
<evidence type="ECO:0000256" key="1">
    <source>
        <dbReference type="ARBA" id="ARBA00022801"/>
    </source>
</evidence>
<organism evidence="4 5">
    <name type="scientific">Propionispora vibrioides</name>
    <dbReference type="NCBI Taxonomy" id="112903"/>
    <lineage>
        <taxon>Bacteria</taxon>
        <taxon>Bacillati</taxon>
        <taxon>Bacillota</taxon>
        <taxon>Negativicutes</taxon>
        <taxon>Selenomonadales</taxon>
        <taxon>Sporomusaceae</taxon>
        <taxon>Propionispora</taxon>
    </lineage>
</organism>
<feature type="binding site" evidence="2">
    <location>
        <position position="162"/>
    </location>
    <ligand>
        <name>Mn(2+)</name>
        <dbReference type="ChEBI" id="CHEBI:29035"/>
        <label>2</label>
    </ligand>
</feature>
<feature type="binding site" evidence="2">
    <location>
        <position position="104"/>
    </location>
    <ligand>
        <name>Mn(2+)</name>
        <dbReference type="ChEBI" id="CHEBI:29035"/>
        <label>2</label>
    </ligand>
</feature>
<keyword evidence="2" id="KW-0479">Metal-binding</keyword>
<dbReference type="GO" id="GO:0046872">
    <property type="term" value="F:metal ion binding"/>
    <property type="evidence" value="ECO:0007669"/>
    <property type="project" value="UniProtKB-KW"/>
</dbReference>
<feature type="binding site" evidence="2">
    <location>
        <position position="102"/>
    </location>
    <ligand>
        <name>Mn(2+)</name>
        <dbReference type="ChEBI" id="CHEBI:29035"/>
        <label>2</label>
    </ligand>
</feature>
<dbReference type="PANTHER" id="PTHR11014">
    <property type="entry name" value="PEPTIDASE M20 FAMILY MEMBER"/>
    <property type="match status" value="1"/>
</dbReference>